<dbReference type="GO" id="GO:0043597">
    <property type="term" value="C:cytoplasmic replication fork"/>
    <property type="evidence" value="ECO:0007669"/>
    <property type="project" value="TreeGrafter"/>
</dbReference>
<dbReference type="InterPro" id="IPR006171">
    <property type="entry name" value="TOPRIM_dom"/>
</dbReference>
<dbReference type="GO" id="GO:0003917">
    <property type="term" value="F:DNA topoisomerase type I (single strand cut, ATP-independent) activity"/>
    <property type="evidence" value="ECO:0007669"/>
    <property type="project" value="InterPro"/>
</dbReference>
<gene>
    <name evidence="2" type="ORF">H9853_08725</name>
</gene>
<dbReference type="PROSITE" id="PS50880">
    <property type="entry name" value="TOPRIM"/>
    <property type="match status" value="1"/>
</dbReference>
<evidence type="ECO:0000259" key="1">
    <source>
        <dbReference type="PROSITE" id="PS50880"/>
    </source>
</evidence>
<dbReference type="GO" id="GO:0003677">
    <property type="term" value="F:DNA binding"/>
    <property type="evidence" value="ECO:0007669"/>
    <property type="project" value="InterPro"/>
</dbReference>
<dbReference type="SUPFAM" id="SSF56712">
    <property type="entry name" value="Prokaryotic type I DNA topoisomerase"/>
    <property type="match status" value="1"/>
</dbReference>
<sequence>MIAVIGEKPSVARDIARILGASEKQDGYLSGNGYLVTWAFGHLVGLAMPEAYGIQSFRRESLPIIPDSFQLTPRQVKAEKGYKADPGALKQLKVIKEVFDQSDKIIVATDAGREGELIFRYIYQ</sequence>
<reference evidence="2" key="1">
    <citation type="journal article" date="2021" name="PeerJ">
        <title>Extensive microbial diversity within the chicken gut microbiome revealed by metagenomics and culture.</title>
        <authorList>
            <person name="Gilroy R."/>
            <person name="Ravi A."/>
            <person name="Getino M."/>
            <person name="Pursley I."/>
            <person name="Horton D.L."/>
            <person name="Alikhan N.F."/>
            <person name="Baker D."/>
            <person name="Gharbi K."/>
            <person name="Hall N."/>
            <person name="Watson M."/>
            <person name="Adriaenssens E.M."/>
            <person name="Foster-Nyarko E."/>
            <person name="Jarju S."/>
            <person name="Secka A."/>
            <person name="Antonio M."/>
            <person name="Oren A."/>
            <person name="Chaudhuri R.R."/>
            <person name="La Ragione R."/>
            <person name="Hildebrand F."/>
            <person name="Pallen M.J."/>
        </authorList>
    </citation>
    <scope>NUCLEOTIDE SEQUENCE</scope>
    <source>
        <strain evidence="2">1719</strain>
    </source>
</reference>
<dbReference type="Proteomes" id="UP000824156">
    <property type="component" value="Unassembled WGS sequence"/>
</dbReference>
<evidence type="ECO:0000313" key="3">
    <source>
        <dbReference type="Proteomes" id="UP000824156"/>
    </source>
</evidence>
<dbReference type="GO" id="GO:0006281">
    <property type="term" value="P:DNA repair"/>
    <property type="evidence" value="ECO:0007669"/>
    <property type="project" value="TreeGrafter"/>
</dbReference>
<dbReference type="InterPro" id="IPR000380">
    <property type="entry name" value="Topo_IA"/>
</dbReference>
<dbReference type="CDD" id="cd03362">
    <property type="entry name" value="TOPRIM_TopoIA_TopoIII"/>
    <property type="match status" value="1"/>
</dbReference>
<dbReference type="Pfam" id="PF01751">
    <property type="entry name" value="Toprim"/>
    <property type="match status" value="1"/>
</dbReference>
<accession>A0A9D1WB83</accession>
<dbReference type="AlphaFoldDB" id="A0A9D1WB83"/>
<evidence type="ECO:0000313" key="2">
    <source>
        <dbReference type="EMBL" id="HIX55097.1"/>
    </source>
</evidence>
<feature type="domain" description="Toprim" evidence="1">
    <location>
        <begin position="1"/>
        <end position="124"/>
    </location>
</feature>
<dbReference type="GO" id="GO:0006265">
    <property type="term" value="P:DNA topological change"/>
    <property type="evidence" value="ECO:0007669"/>
    <property type="project" value="InterPro"/>
</dbReference>
<dbReference type="PANTHER" id="PTHR11390">
    <property type="entry name" value="PROKARYOTIC DNA TOPOISOMERASE"/>
    <property type="match status" value="1"/>
</dbReference>
<name>A0A9D1WB83_9SPHI</name>
<feature type="non-terminal residue" evidence="2">
    <location>
        <position position="124"/>
    </location>
</feature>
<dbReference type="SMART" id="SM00493">
    <property type="entry name" value="TOPRIM"/>
    <property type="match status" value="1"/>
</dbReference>
<organism evidence="2 3">
    <name type="scientific">Candidatus Sphingobacterium stercoripullorum</name>
    <dbReference type="NCBI Taxonomy" id="2838759"/>
    <lineage>
        <taxon>Bacteria</taxon>
        <taxon>Pseudomonadati</taxon>
        <taxon>Bacteroidota</taxon>
        <taxon>Sphingobacteriia</taxon>
        <taxon>Sphingobacteriales</taxon>
        <taxon>Sphingobacteriaceae</taxon>
        <taxon>Sphingobacterium</taxon>
    </lineage>
</organism>
<dbReference type="GO" id="GO:0006310">
    <property type="term" value="P:DNA recombination"/>
    <property type="evidence" value="ECO:0007669"/>
    <property type="project" value="TreeGrafter"/>
</dbReference>
<comment type="caution">
    <text evidence="2">The sequence shown here is derived from an EMBL/GenBank/DDBJ whole genome shotgun (WGS) entry which is preliminary data.</text>
</comment>
<dbReference type="InterPro" id="IPR034144">
    <property type="entry name" value="TOPRIM_TopoIII"/>
</dbReference>
<dbReference type="EMBL" id="DXEZ01000240">
    <property type="protein sequence ID" value="HIX55097.1"/>
    <property type="molecule type" value="Genomic_DNA"/>
</dbReference>
<dbReference type="PANTHER" id="PTHR11390:SF21">
    <property type="entry name" value="DNA TOPOISOMERASE 3-ALPHA"/>
    <property type="match status" value="1"/>
</dbReference>
<dbReference type="Gene3D" id="3.40.50.140">
    <property type="match status" value="1"/>
</dbReference>
<dbReference type="InterPro" id="IPR023405">
    <property type="entry name" value="Topo_IA_core_domain"/>
</dbReference>
<reference evidence="2" key="2">
    <citation type="submission" date="2021-04" db="EMBL/GenBank/DDBJ databases">
        <authorList>
            <person name="Gilroy R."/>
        </authorList>
    </citation>
    <scope>NUCLEOTIDE SEQUENCE</scope>
    <source>
        <strain evidence="2">1719</strain>
    </source>
</reference>
<protein>
    <submittedName>
        <fullName evidence="2">DNA topoisomerase III</fullName>
    </submittedName>
</protein>
<proteinExistence type="predicted"/>